<dbReference type="GO" id="GO:0043093">
    <property type="term" value="P:FtsZ-dependent cytokinesis"/>
    <property type="evidence" value="ECO:0007669"/>
    <property type="project" value="UniProtKB-UniRule"/>
</dbReference>
<dbReference type="Proteomes" id="UP000660801">
    <property type="component" value="Unassembled WGS sequence"/>
</dbReference>
<organism evidence="10 11">
    <name type="scientific">Streptococcus himalayensis</name>
    <dbReference type="NCBI Taxonomy" id="1888195"/>
    <lineage>
        <taxon>Bacteria</taxon>
        <taxon>Bacillati</taxon>
        <taxon>Bacillota</taxon>
        <taxon>Bacilli</taxon>
        <taxon>Lactobacillales</taxon>
        <taxon>Streptococcaceae</taxon>
        <taxon>Streptococcus</taxon>
    </lineage>
</organism>
<dbReference type="AlphaFoldDB" id="A0A917AA63"/>
<keyword evidence="9" id="KW-0175">Coiled coil</keyword>
<evidence type="ECO:0000256" key="2">
    <source>
        <dbReference type="ARBA" id="ARBA00022618"/>
    </source>
</evidence>
<keyword evidence="6 7" id="KW-0131">Cell cycle</keyword>
<keyword evidence="4 7" id="KW-1133">Transmembrane helix</keyword>
<evidence type="ECO:0000256" key="8">
    <source>
        <dbReference type="NCBIfam" id="TIGR02209"/>
    </source>
</evidence>
<evidence type="ECO:0000256" key="6">
    <source>
        <dbReference type="ARBA" id="ARBA00023306"/>
    </source>
</evidence>
<dbReference type="EMBL" id="BMJN01000042">
    <property type="protein sequence ID" value="GGE36770.1"/>
    <property type="molecule type" value="Genomic_DNA"/>
</dbReference>
<keyword evidence="5 7" id="KW-0472">Membrane</keyword>
<dbReference type="InterPro" id="IPR011922">
    <property type="entry name" value="Cell_div_FtsL"/>
</dbReference>
<keyword evidence="2 7" id="KW-0132">Cell division</keyword>
<evidence type="ECO:0000256" key="3">
    <source>
        <dbReference type="ARBA" id="ARBA00022692"/>
    </source>
</evidence>
<accession>A0A917AA63</accession>
<comment type="similarity">
    <text evidence="7">Belongs to the FtsL family.</text>
</comment>
<evidence type="ECO:0000256" key="4">
    <source>
        <dbReference type="ARBA" id="ARBA00022989"/>
    </source>
</evidence>
<keyword evidence="3 7" id="KW-0812">Transmembrane</keyword>
<comment type="caution">
    <text evidence="10">The sequence shown here is derived from an EMBL/GenBank/DDBJ whole genome shotgun (WGS) entry which is preliminary data.</text>
</comment>
<evidence type="ECO:0000313" key="11">
    <source>
        <dbReference type="Proteomes" id="UP000660801"/>
    </source>
</evidence>
<reference evidence="10" key="2">
    <citation type="submission" date="2020-09" db="EMBL/GenBank/DDBJ databases">
        <authorList>
            <person name="Sun Q."/>
            <person name="Zhou Y."/>
        </authorList>
    </citation>
    <scope>NUCLEOTIDE SEQUENCE</scope>
    <source>
        <strain evidence="10">CGMCC 1.15533</strain>
    </source>
</reference>
<evidence type="ECO:0000256" key="5">
    <source>
        <dbReference type="ARBA" id="ARBA00023136"/>
    </source>
</evidence>
<evidence type="ECO:0000256" key="9">
    <source>
        <dbReference type="SAM" id="Coils"/>
    </source>
</evidence>
<proteinExistence type="inferred from homology"/>
<dbReference type="GO" id="GO:0005886">
    <property type="term" value="C:plasma membrane"/>
    <property type="evidence" value="ECO:0007669"/>
    <property type="project" value="UniProtKB-SubCell"/>
</dbReference>
<feature type="transmembrane region" description="Helical" evidence="7">
    <location>
        <begin position="23"/>
        <end position="42"/>
    </location>
</feature>
<keyword evidence="1 7" id="KW-1003">Cell membrane</keyword>
<protein>
    <recommendedName>
        <fullName evidence="7 8">Cell division protein FtsL</fullName>
    </recommendedName>
</protein>
<comment type="function">
    <text evidence="7">Essential cell division protein.</text>
</comment>
<name>A0A917AA63_9STRE</name>
<gene>
    <name evidence="7 10" type="primary">ftsL</name>
    <name evidence="10" type="ORF">GCM10011510_17690</name>
</gene>
<comment type="subcellular location">
    <subcellularLocation>
        <location evidence="7">Cell membrane</location>
        <topology evidence="7">Single-pass type II membrane protein</topology>
    </subcellularLocation>
    <text evidence="7">Localizes to the division septum where it forms a ring structure.</text>
</comment>
<sequence>MPDRRSSGVLQTRIQQFSRTEKVFYGSIVLTALIVAVSIIFMQTRLLQVQHELTDVNAQINRKQTELDDAKQEVNELSRADRLSKLAESQELSRSNTQIKTVE</sequence>
<feature type="coiled-coil region" evidence="9">
    <location>
        <begin position="46"/>
        <end position="80"/>
    </location>
</feature>
<evidence type="ECO:0000256" key="1">
    <source>
        <dbReference type="ARBA" id="ARBA00022475"/>
    </source>
</evidence>
<keyword evidence="11" id="KW-1185">Reference proteome</keyword>
<evidence type="ECO:0000313" key="10">
    <source>
        <dbReference type="EMBL" id="GGE36770.1"/>
    </source>
</evidence>
<dbReference type="RefSeq" id="WP_068989133.1">
    <property type="nucleotide sequence ID" value="NZ_BMJN01000042.1"/>
</dbReference>
<evidence type="ECO:0000256" key="7">
    <source>
        <dbReference type="HAMAP-Rule" id="MF_00910"/>
    </source>
</evidence>
<dbReference type="NCBIfam" id="TIGR02209">
    <property type="entry name" value="ftsL_broad"/>
    <property type="match status" value="1"/>
</dbReference>
<dbReference type="OrthoDB" id="2233635at2"/>
<reference evidence="10" key="1">
    <citation type="journal article" date="2014" name="Int. J. Syst. Evol. Microbiol.">
        <title>Complete genome sequence of Corynebacterium casei LMG S-19264T (=DSM 44701T), isolated from a smear-ripened cheese.</title>
        <authorList>
            <consortium name="US DOE Joint Genome Institute (JGI-PGF)"/>
            <person name="Walter F."/>
            <person name="Albersmeier A."/>
            <person name="Kalinowski J."/>
            <person name="Ruckert C."/>
        </authorList>
    </citation>
    <scope>NUCLEOTIDE SEQUENCE</scope>
    <source>
        <strain evidence="10">CGMCC 1.15533</strain>
    </source>
</reference>
<dbReference type="GO" id="GO:0032153">
    <property type="term" value="C:cell division site"/>
    <property type="evidence" value="ECO:0007669"/>
    <property type="project" value="UniProtKB-UniRule"/>
</dbReference>
<dbReference type="HAMAP" id="MF_00910">
    <property type="entry name" value="FtsL"/>
    <property type="match status" value="1"/>
</dbReference>